<evidence type="ECO:0000256" key="5">
    <source>
        <dbReference type="ARBA" id="ARBA00022490"/>
    </source>
</evidence>
<comment type="similarity">
    <text evidence="2">Belongs to the methyltransferase superfamily. L-isoaspartyl/D-aspartyl protein methyltransferase family.</text>
</comment>
<evidence type="ECO:0000256" key="6">
    <source>
        <dbReference type="ARBA" id="ARBA00022603"/>
    </source>
</evidence>
<dbReference type="InterPro" id="IPR029063">
    <property type="entry name" value="SAM-dependent_MTases_sf"/>
</dbReference>
<protein>
    <recommendedName>
        <fullName evidence="4">Protein-L-isoaspartate O-methyltransferase</fullName>
        <ecNumber evidence="3">2.1.1.77</ecNumber>
    </recommendedName>
    <alternativeName>
        <fullName evidence="11">L-isoaspartyl protein carboxyl methyltransferase</fullName>
    </alternativeName>
    <alternativeName>
        <fullName evidence="9">Protein L-isoaspartyl methyltransferase</fullName>
    </alternativeName>
    <alternativeName>
        <fullName evidence="10">Protein-beta-aspartate methyltransferase</fullName>
    </alternativeName>
</protein>
<dbReference type="GO" id="GO:0032259">
    <property type="term" value="P:methylation"/>
    <property type="evidence" value="ECO:0007669"/>
    <property type="project" value="UniProtKB-KW"/>
</dbReference>
<dbReference type="GO" id="GO:0008168">
    <property type="term" value="F:methyltransferase activity"/>
    <property type="evidence" value="ECO:0007669"/>
    <property type="project" value="UniProtKB-KW"/>
</dbReference>
<dbReference type="RefSeq" id="WP_345025230.1">
    <property type="nucleotide sequence ID" value="NZ_BAABDO010000175.1"/>
</dbReference>
<dbReference type="Pfam" id="PF01135">
    <property type="entry name" value="PCMT"/>
    <property type="match status" value="1"/>
</dbReference>
<keyword evidence="5" id="KW-0963">Cytoplasm</keyword>
<keyword evidence="8" id="KW-0949">S-adenosyl-L-methionine</keyword>
<gene>
    <name evidence="12" type="ORF">GCM10022416_60830</name>
</gene>
<sequence>MRVLQRDGTGVVTGFTGLPPVDRRLFIPETVWVVRDSEFVSLSRRDDPEEWERLVASDDPITTQIKDGMWPTSSSSAPSVMAQMIGALRVDAGMRVLEIGTGTGYNAACLAALGAEVVSVEIDPAAADRARDALRVAGFGDVVVITGDGEEGAPAHAPFDRVVCTAAAHTVPYAWVKQTRAGGVIVVPWAATFHPAGPLAVLEVRADGTAEGPFVSPAHFMPLRGQGIPQAVRHETEERWIKAGRPDCARFGVTVTAEGQRVWLDSPDNPITVVGPAGG</sequence>
<dbReference type="Proteomes" id="UP001500266">
    <property type="component" value="Unassembled WGS sequence"/>
</dbReference>
<dbReference type="SUPFAM" id="SSF53335">
    <property type="entry name" value="S-adenosyl-L-methionine-dependent methyltransferases"/>
    <property type="match status" value="1"/>
</dbReference>
<dbReference type="Gene3D" id="3.40.50.150">
    <property type="entry name" value="Vaccinia Virus protein VP39"/>
    <property type="match status" value="1"/>
</dbReference>
<dbReference type="CDD" id="cd02440">
    <property type="entry name" value="AdoMet_MTases"/>
    <property type="match status" value="1"/>
</dbReference>
<dbReference type="EC" id="2.1.1.77" evidence="3"/>
<evidence type="ECO:0000256" key="11">
    <source>
        <dbReference type="ARBA" id="ARBA00031350"/>
    </source>
</evidence>
<evidence type="ECO:0000313" key="12">
    <source>
        <dbReference type="EMBL" id="GAA3507801.1"/>
    </source>
</evidence>
<accession>A0ABP6UGY1</accession>
<evidence type="ECO:0000256" key="8">
    <source>
        <dbReference type="ARBA" id="ARBA00022691"/>
    </source>
</evidence>
<dbReference type="PANTHER" id="PTHR11579:SF0">
    <property type="entry name" value="PROTEIN-L-ISOASPARTATE(D-ASPARTATE) O-METHYLTRANSFERASE"/>
    <property type="match status" value="1"/>
</dbReference>
<evidence type="ECO:0000256" key="1">
    <source>
        <dbReference type="ARBA" id="ARBA00004496"/>
    </source>
</evidence>
<dbReference type="EMBL" id="BAABDO010000175">
    <property type="protein sequence ID" value="GAA3507801.1"/>
    <property type="molecule type" value="Genomic_DNA"/>
</dbReference>
<evidence type="ECO:0000256" key="2">
    <source>
        <dbReference type="ARBA" id="ARBA00005369"/>
    </source>
</evidence>
<keyword evidence="6 12" id="KW-0489">Methyltransferase</keyword>
<reference evidence="13" key="1">
    <citation type="journal article" date="2019" name="Int. J. Syst. Evol. Microbiol.">
        <title>The Global Catalogue of Microorganisms (GCM) 10K type strain sequencing project: providing services to taxonomists for standard genome sequencing and annotation.</title>
        <authorList>
            <consortium name="The Broad Institute Genomics Platform"/>
            <consortium name="The Broad Institute Genome Sequencing Center for Infectious Disease"/>
            <person name="Wu L."/>
            <person name="Ma J."/>
        </authorList>
    </citation>
    <scope>NUCLEOTIDE SEQUENCE [LARGE SCALE GENOMIC DNA]</scope>
    <source>
        <strain evidence="13">JCM 17316</strain>
    </source>
</reference>
<comment type="caution">
    <text evidence="12">The sequence shown here is derived from an EMBL/GenBank/DDBJ whole genome shotgun (WGS) entry which is preliminary data.</text>
</comment>
<name>A0ABP6UGY1_9ACTN</name>
<evidence type="ECO:0000256" key="7">
    <source>
        <dbReference type="ARBA" id="ARBA00022679"/>
    </source>
</evidence>
<evidence type="ECO:0000256" key="9">
    <source>
        <dbReference type="ARBA" id="ARBA00030757"/>
    </source>
</evidence>
<keyword evidence="13" id="KW-1185">Reference proteome</keyword>
<dbReference type="InterPro" id="IPR000682">
    <property type="entry name" value="PCMT"/>
</dbReference>
<comment type="subcellular location">
    <subcellularLocation>
        <location evidence="1">Cytoplasm</location>
    </subcellularLocation>
</comment>
<keyword evidence="7" id="KW-0808">Transferase</keyword>
<dbReference type="PANTHER" id="PTHR11579">
    <property type="entry name" value="PROTEIN-L-ISOASPARTATE O-METHYLTRANSFERASE"/>
    <property type="match status" value="1"/>
</dbReference>
<evidence type="ECO:0000256" key="10">
    <source>
        <dbReference type="ARBA" id="ARBA00031323"/>
    </source>
</evidence>
<proteinExistence type="inferred from homology"/>
<evidence type="ECO:0000256" key="3">
    <source>
        <dbReference type="ARBA" id="ARBA00011890"/>
    </source>
</evidence>
<evidence type="ECO:0000256" key="4">
    <source>
        <dbReference type="ARBA" id="ARBA00013346"/>
    </source>
</evidence>
<evidence type="ECO:0000313" key="13">
    <source>
        <dbReference type="Proteomes" id="UP001500266"/>
    </source>
</evidence>
<organism evidence="12 13">
    <name type="scientific">Actinomadura keratinilytica</name>
    <dbReference type="NCBI Taxonomy" id="547461"/>
    <lineage>
        <taxon>Bacteria</taxon>
        <taxon>Bacillati</taxon>
        <taxon>Actinomycetota</taxon>
        <taxon>Actinomycetes</taxon>
        <taxon>Streptosporangiales</taxon>
        <taxon>Thermomonosporaceae</taxon>
        <taxon>Actinomadura</taxon>
    </lineage>
</organism>